<evidence type="ECO:0000313" key="1">
    <source>
        <dbReference type="EMBL" id="KAK3701922.1"/>
    </source>
</evidence>
<dbReference type="EMBL" id="JAUTXU010000167">
    <property type="protein sequence ID" value="KAK3701922.1"/>
    <property type="molecule type" value="Genomic_DNA"/>
</dbReference>
<reference evidence="1" key="1">
    <citation type="submission" date="2023-07" db="EMBL/GenBank/DDBJ databases">
        <title>Black Yeasts Isolated from many extreme environments.</title>
        <authorList>
            <person name="Coleine C."/>
            <person name="Stajich J.E."/>
            <person name="Selbmann L."/>
        </authorList>
    </citation>
    <scope>NUCLEOTIDE SEQUENCE</scope>
    <source>
        <strain evidence="1">CCFEE 5714</strain>
    </source>
</reference>
<name>A0ACC3MS64_9PEZI</name>
<gene>
    <name evidence="1" type="ORF">LTR37_015233</name>
</gene>
<organism evidence="1 2">
    <name type="scientific">Vermiconidia calcicola</name>
    <dbReference type="NCBI Taxonomy" id="1690605"/>
    <lineage>
        <taxon>Eukaryota</taxon>
        <taxon>Fungi</taxon>
        <taxon>Dikarya</taxon>
        <taxon>Ascomycota</taxon>
        <taxon>Pezizomycotina</taxon>
        <taxon>Dothideomycetes</taxon>
        <taxon>Dothideomycetidae</taxon>
        <taxon>Mycosphaerellales</taxon>
        <taxon>Extremaceae</taxon>
        <taxon>Vermiconidia</taxon>
    </lineage>
</organism>
<sequence>MYVQDVSTLAKSVLSDLIHFHMRLGCAAPALYVPSPSPEQRTVQQSSDSETFSLHIEQLPPLTELDKDLITTRDNVTGEIDKTAITIREIQEKLHSLEAHRAEIDRQLFTKGPAAYGQDPVSHSGEADTAMLDATNTSQNEYAPNAFRRLLNKAFQHVVWNEDQYQELSCDLCEVNANYSNHEFFFGVRGFQFHLTQNRGISLSMEKTLARINKRAVSEEDVQKLTAIPPPLPEEVGMSKRYTPRKRKKKRKTGDVAVEDAAIEGNGTAAFNNGFEIPSNKALEDARRQFPISSPDSPFVLLQAGLGASTGAITLRHKARKSYVDDDDDEPLPGGKIDESKRSSFGLTIAMGADNAGCSYKDKIKADLEADSRVAKVIDVGVYDTSDEKAYPHSAVDAAKLVKNGEADRALLICGTGLGVAISANKVPGIRAVTAHDSFSVERAVLSNNAQVLCMGERVVGLELARRLAKEWVGYQFDPNSGSAAKVDAINQHEKENFGLSA</sequence>
<accession>A0ACC3MS64</accession>
<keyword evidence="2" id="KW-1185">Reference proteome</keyword>
<dbReference type="Proteomes" id="UP001281147">
    <property type="component" value="Unassembled WGS sequence"/>
</dbReference>
<proteinExistence type="predicted"/>
<comment type="caution">
    <text evidence="1">The sequence shown here is derived from an EMBL/GenBank/DDBJ whole genome shotgun (WGS) entry which is preliminary data.</text>
</comment>
<evidence type="ECO:0000313" key="2">
    <source>
        <dbReference type="Proteomes" id="UP001281147"/>
    </source>
</evidence>
<protein>
    <submittedName>
        <fullName evidence="1">Uncharacterized protein</fullName>
    </submittedName>
</protein>